<keyword evidence="2" id="KW-1133">Transmembrane helix</keyword>
<feature type="transmembrane region" description="Helical" evidence="2">
    <location>
        <begin position="205"/>
        <end position="230"/>
    </location>
</feature>
<dbReference type="EMBL" id="KV784379">
    <property type="protein sequence ID" value="OEU08683.1"/>
    <property type="molecule type" value="Genomic_DNA"/>
</dbReference>
<feature type="transmembrane region" description="Helical" evidence="2">
    <location>
        <begin position="290"/>
        <end position="312"/>
    </location>
</feature>
<keyword evidence="2" id="KW-0472">Membrane</keyword>
<feature type="compositionally biased region" description="Low complexity" evidence="1">
    <location>
        <begin position="90"/>
        <end position="102"/>
    </location>
</feature>
<feature type="transmembrane region" description="Helical" evidence="2">
    <location>
        <begin position="441"/>
        <end position="462"/>
    </location>
</feature>
<feature type="compositionally biased region" description="Acidic residues" evidence="1">
    <location>
        <begin position="65"/>
        <end position="77"/>
    </location>
</feature>
<feature type="transmembrane region" description="Helical" evidence="2">
    <location>
        <begin position="324"/>
        <end position="344"/>
    </location>
</feature>
<proteinExistence type="predicted"/>
<feature type="transmembrane region" description="Helical" evidence="2">
    <location>
        <begin position="356"/>
        <end position="377"/>
    </location>
</feature>
<feature type="transmembrane region" description="Helical" evidence="2">
    <location>
        <begin position="468"/>
        <end position="486"/>
    </location>
</feature>
<evidence type="ECO:0000313" key="4">
    <source>
        <dbReference type="Proteomes" id="UP000095751"/>
    </source>
</evidence>
<evidence type="ECO:0000256" key="1">
    <source>
        <dbReference type="SAM" id="MobiDB-lite"/>
    </source>
</evidence>
<keyword evidence="2" id="KW-0812">Transmembrane</keyword>
<feature type="transmembrane region" description="Helical" evidence="2">
    <location>
        <begin position="404"/>
        <end position="421"/>
    </location>
</feature>
<dbReference type="InParanoid" id="A0A1E7ESZ5"/>
<dbReference type="AlphaFoldDB" id="A0A1E7ESZ5"/>
<evidence type="ECO:0000313" key="3">
    <source>
        <dbReference type="EMBL" id="OEU08683.1"/>
    </source>
</evidence>
<sequence length="497" mass="56140">MSQFTREQCTMEKVDGIHVVVDCHTAYHVDMKLYTATGSYVGLDFHSTLKTRYIDDEETSKAEEEQGAEEQEEEQEDSSSSCNVNKNIEIGITGTRGTGTPTTPAPPPAPTIHENDNENDTNVANANVAAAVVEYEVVDVVDVDVDLEDSRYDILIKMMGLTSCEELLPLTIYCISSFVFILSCVSKRNHFDDDHLRKNQGYYKYSLSVGIIGFLFSLFLIIWIRINIYIKGSNKEGNKRDIRSGDDDDENNDVQDQDQQEQQEQEQQGGQQDLLSTSSQQISLVDKYRWLINGILFIWSLFGVMISTFEFYINAFNTTGNGYFSIWAMFLVSIWNYGVTIDMIEKQLLSSADSCVYGLGIASIILVIELSTFLAFYDIREDNLTTEEEDPTVQIVGETTDPKILIYTLILSIISILYGLFTAGRAKLTNNNFRIDPKLQLIFLGIFVILWLIAAFLCTLIGPFTHTGNGYFAIWGCVLCTVLAIFDTRKEIERLYI</sequence>
<dbReference type="Proteomes" id="UP000095751">
    <property type="component" value="Unassembled WGS sequence"/>
</dbReference>
<dbReference type="KEGG" id="fcy:FRACYDRAFT_249583"/>
<feature type="region of interest" description="Disordered" evidence="1">
    <location>
        <begin position="235"/>
        <end position="274"/>
    </location>
</feature>
<feature type="compositionally biased region" description="Acidic residues" evidence="1">
    <location>
        <begin position="246"/>
        <end position="264"/>
    </location>
</feature>
<accession>A0A1E7ESZ5</accession>
<feature type="compositionally biased region" description="Basic and acidic residues" evidence="1">
    <location>
        <begin position="235"/>
        <end position="245"/>
    </location>
</feature>
<evidence type="ECO:0000256" key="2">
    <source>
        <dbReference type="SAM" id="Phobius"/>
    </source>
</evidence>
<name>A0A1E7ESZ5_9STRA</name>
<gene>
    <name evidence="3" type="ORF">FRACYDRAFT_249583</name>
</gene>
<keyword evidence="4" id="KW-1185">Reference proteome</keyword>
<feature type="region of interest" description="Disordered" evidence="1">
    <location>
        <begin position="56"/>
        <end position="113"/>
    </location>
</feature>
<protein>
    <submittedName>
        <fullName evidence="3">Uncharacterized protein</fullName>
    </submittedName>
</protein>
<reference evidence="3 4" key="1">
    <citation type="submission" date="2016-09" db="EMBL/GenBank/DDBJ databases">
        <title>Extensive genetic diversity and differential bi-allelic expression allows diatom success in the polar Southern Ocean.</title>
        <authorList>
            <consortium name="DOE Joint Genome Institute"/>
            <person name="Mock T."/>
            <person name="Otillar R.P."/>
            <person name="Strauss J."/>
            <person name="Dupont C."/>
            <person name="Frickenhaus S."/>
            <person name="Maumus F."/>
            <person name="Mcmullan M."/>
            <person name="Sanges R."/>
            <person name="Schmutz J."/>
            <person name="Toseland A."/>
            <person name="Valas R."/>
            <person name="Veluchamy A."/>
            <person name="Ward B.J."/>
            <person name="Allen A."/>
            <person name="Barry K."/>
            <person name="Falciatore A."/>
            <person name="Ferrante M."/>
            <person name="Fortunato A.E."/>
            <person name="Gloeckner G."/>
            <person name="Gruber A."/>
            <person name="Hipkin R."/>
            <person name="Janech M."/>
            <person name="Kroth P."/>
            <person name="Leese F."/>
            <person name="Lindquist E."/>
            <person name="Lyon B.R."/>
            <person name="Martin J."/>
            <person name="Mayer C."/>
            <person name="Parker M."/>
            <person name="Quesneville H."/>
            <person name="Raymond J."/>
            <person name="Uhlig C."/>
            <person name="Valentin K.U."/>
            <person name="Worden A.Z."/>
            <person name="Armbrust E.V."/>
            <person name="Bowler C."/>
            <person name="Green B."/>
            <person name="Moulton V."/>
            <person name="Van Oosterhout C."/>
            <person name="Grigoriev I."/>
        </authorList>
    </citation>
    <scope>NUCLEOTIDE SEQUENCE [LARGE SCALE GENOMIC DNA]</scope>
    <source>
        <strain evidence="3 4">CCMP1102</strain>
    </source>
</reference>
<organism evidence="3 4">
    <name type="scientific">Fragilariopsis cylindrus CCMP1102</name>
    <dbReference type="NCBI Taxonomy" id="635003"/>
    <lineage>
        <taxon>Eukaryota</taxon>
        <taxon>Sar</taxon>
        <taxon>Stramenopiles</taxon>
        <taxon>Ochrophyta</taxon>
        <taxon>Bacillariophyta</taxon>
        <taxon>Bacillariophyceae</taxon>
        <taxon>Bacillariophycidae</taxon>
        <taxon>Bacillariales</taxon>
        <taxon>Bacillariaceae</taxon>
        <taxon>Fragilariopsis</taxon>
    </lineage>
</organism>
<feature type="transmembrane region" description="Helical" evidence="2">
    <location>
        <begin position="167"/>
        <end position="185"/>
    </location>
</feature>